<evidence type="ECO:0000256" key="4">
    <source>
        <dbReference type="ARBA" id="ARBA00023242"/>
    </source>
</evidence>
<evidence type="ECO:0000256" key="1">
    <source>
        <dbReference type="ARBA" id="ARBA00004123"/>
    </source>
</evidence>
<proteinExistence type="predicted"/>
<feature type="domain" description="Velvet" evidence="6">
    <location>
        <begin position="1"/>
        <end position="278"/>
    </location>
</feature>
<evidence type="ECO:0000256" key="2">
    <source>
        <dbReference type="ARBA" id="ARBA00023015"/>
    </source>
</evidence>
<dbReference type="GeneID" id="25991652"/>
<dbReference type="OrthoDB" id="1746739at2759"/>
<dbReference type="InterPro" id="IPR038491">
    <property type="entry name" value="Velvet_dom_sf"/>
</dbReference>
<dbReference type="PANTHER" id="PTHR33572">
    <property type="entry name" value="SPORE DEVELOPMENT REGULATOR VOSA"/>
    <property type="match status" value="1"/>
</dbReference>
<dbReference type="GO" id="GO:0005634">
    <property type="term" value="C:nucleus"/>
    <property type="evidence" value="ECO:0007669"/>
    <property type="project" value="UniProtKB-SubCell"/>
</dbReference>
<organism evidence="7 8">
    <name type="scientific">Trichosporon asahii var. asahii (strain ATCC 90039 / CBS 2479 / JCM 2466 / KCTC 7840 / NBRC 103889/ NCYC 2677 / UAMH 7654)</name>
    <name type="common">Yeast</name>
    <dbReference type="NCBI Taxonomy" id="1186058"/>
    <lineage>
        <taxon>Eukaryota</taxon>
        <taxon>Fungi</taxon>
        <taxon>Dikarya</taxon>
        <taxon>Basidiomycota</taxon>
        <taxon>Agaricomycotina</taxon>
        <taxon>Tremellomycetes</taxon>
        <taxon>Trichosporonales</taxon>
        <taxon>Trichosporonaceae</taxon>
        <taxon>Trichosporon</taxon>
    </lineage>
</organism>
<gene>
    <name evidence="7" type="ORF">A1Q1_08140</name>
</gene>
<comment type="caution">
    <text evidence="7">The sequence shown here is derived from an EMBL/GenBank/DDBJ whole genome shotgun (WGS) entry which is preliminary data.</text>
</comment>
<sequence length="307" mass="33231">MSASLRADDSGTEHRPPAPARLYDPRPEGVWTPIKKIKSGIFAGRFMSDIEVGNLVCAAELCDPRGDPPRVAPRTIAKAARDPSSSPTTRAAEPTVMSPTSSSNIEGDEERIGARAGSQRAASPANLPRASTSRHPETPGQGTSARNRDNAPKTPPQAQTSRSSSKGSDRSRSARGGSRVRSRGDDKRVIVGRNLYGSLHVAGIRVAAMDGEAGLWFLFTFRCYDMSAIDPELGPIPHLVDTQSDDFRVYSPRNFPGLPKPTELAEHFALQGYKLNTRKVRRCDIQNAMADIQNERQQASPNPSPPP</sequence>
<name>J6F1B4_TRIAS</name>
<keyword evidence="2" id="KW-0805">Transcription regulation</keyword>
<comment type="subcellular location">
    <subcellularLocation>
        <location evidence="1">Nucleus</location>
    </subcellularLocation>
</comment>
<evidence type="ECO:0000259" key="6">
    <source>
        <dbReference type="PROSITE" id="PS51821"/>
    </source>
</evidence>
<keyword evidence="3" id="KW-0804">Transcription</keyword>
<dbReference type="InterPro" id="IPR021740">
    <property type="entry name" value="Velvet"/>
</dbReference>
<dbReference type="KEGG" id="tasa:A1Q1_08140"/>
<dbReference type="PANTHER" id="PTHR33572:SF3">
    <property type="entry name" value="VELVET COMPLEX SUBUNIT B"/>
    <property type="match status" value="1"/>
</dbReference>
<evidence type="ECO:0000256" key="5">
    <source>
        <dbReference type="SAM" id="MobiDB-lite"/>
    </source>
</evidence>
<dbReference type="EMBL" id="ALBS01000094">
    <property type="protein sequence ID" value="EJT50734.1"/>
    <property type="molecule type" value="Genomic_DNA"/>
</dbReference>
<dbReference type="Pfam" id="PF11754">
    <property type="entry name" value="Velvet"/>
    <property type="match status" value="1"/>
</dbReference>
<accession>J6F1B4</accession>
<dbReference type="VEuPathDB" id="FungiDB:A1Q1_08140"/>
<reference evidence="7 8" key="1">
    <citation type="journal article" date="2012" name="Eukaryot. Cell">
        <title>Draft genome sequence of CBS 2479, the standard type strain of Trichosporon asahii.</title>
        <authorList>
            <person name="Yang R.Y."/>
            <person name="Li H.T."/>
            <person name="Zhu H."/>
            <person name="Zhou G.P."/>
            <person name="Wang M."/>
            <person name="Wang L."/>
        </authorList>
    </citation>
    <scope>NUCLEOTIDE SEQUENCE [LARGE SCALE GENOMIC DNA]</scope>
    <source>
        <strain evidence="8">ATCC 90039 / CBS 2479 / JCM 2466 / KCTC 7840 / NCYC 2677 / UAMH 7654</strain>
    </source>
</reference>
<dbReference type="AlphaFoldDB" id="J6F1B4"/>
<feature type="region of interest" description="Disordered" evidence="5">
    <location>
        <begin position="1"/>
        <end position="29"/>
    </location>
</feature>
<evidence type="ECO:0000313" key="8">
    <source>
        <dbReference type="Proteomes" id="UP000002748"/>
    </source>
</evidence>
<dbReference type="Gene3D" id="2.60.40.3960">
    <property type="entry name" value="Velvet domain"/>
    <property type="match status" value="1"/>
</dbReference>
<feature type="compositionally biased region" description="Basic and acidic residues" evidence="5">
    <location>
        <begin position="1"/>
        <end position="16"/>
    </location>
</feature>
<dbReference type="RefSeq" id="XP_014181762.1">
    <property type="nucleotide sequence ID" value="XM_014326287.1"/>
</dbReference>
<dbReference type="HOGENOM" id="CLU_906695_0_0_1"/>
<feature type="region of interest" description="Disordered" evidence="5">
    <location>
        <begin position="61"/>
        <end position="185"/>
    </location>
</feature>
<protein>
    <recommendedName>
        <fullName evidence="6">Velvet domain-containing protein</fullName>
    </recommendedName>
</protein>
<dbReference type="PROSITE" id="PS51821">
    <property type="entry name" value="VELVET"/>
    <property type="match status" value="1"/>
</dbReference>
<keyword evidence="4" id="KW-0539">Nucleus</keyword>
<dbReference type="InterPro" id="IPR037525">
    <property type="entry name" value="Velvet_dom"/>
</dbReference>
<dbReference type="Proteomes" id="UP000002748">
    <property type="component" value="Unassembled WGS sequence"/>
</dbReference>
<evidence type="ECO:0000313" key="7">
    <source>
        <dbReference type="EMBL" id="EJT50734.1"/>
    </source>
</evidence>
<evidence type="ECO:0000256" key="3">
    <source>
        <dbReference type="ARBA" id="ARBA00023163"/>
    </source>
</evidence>